<evidence type="ECO:0008006" key="7">
    <source>
        <dbReference type="Google" id="ProtNLM"/>
    </source>
</evidence>
<organism evidence="3 6">
    <name type="scientific">Flavonifractor plautii</name>
    <name type="common">Fusobacterium plautii</name>
    <dbReference type="NCBI Taxonomy" id="292800"/>
    <lineage>
        <taxon>Bacteria</taxon>
        <taxon>Bacillati</taxon>
        <taxon>Bacillota</taxon>
        <taxon>Clostridia</taxon>
        <taxon>Eubacteriales</taxon>
        <taxon>Oscillospiraceae</taxon>
        <taxon>Flavonifractor</taxon>
    </lineage>
</organism>
<protein>
    <recommendedName>
        <fullName evidence="7">Spore cortex biosynthesis protein YabQ</fullName>
    </recommendedName>
</protein>
<evidence type="ECO:0000313" key="5">
    <source>
        <dbReference type="Proteomes" id="UP000429811"/>
    </source>
</evidence>
<feature type="transmembrane region" description="Helical" evidence="2">
    <location>
        <begin position="16"/>
        <end position="33"/>
    </location>
</feature>
<feature type="compositionally biased region" description="Basic residues" evidence="1">
    <location>
        <begin position="226"/>
        <end position="235"/>
    </location>
</feature>
<feature type="transmembrane region" description="Helical" evidence="2">
    <location>
        <begin position="45"/>
        <end position="70"/>
    </location>
</feature>
<feature type="region of interest" description="Disordered" evidence="1">
    <location>
        <begin position="162"/>
        <end position="235"/>
    </location>
</feature>
<keyword evidence="2" id="KW-1133">Transmembrane helix</keyword>
<proteinExistence type="predicted"/>
<dbReference type="Pfam" id="PF09578">
    <property type="entry name" value="Spore_YabQ"/>
    <property type="match status" value="1"/>
</dbReference>
<evidence type="ECO:0000256" key="2">
    <source>
        <dbReference type="SAM" id="Phobius"/>
    </source>
</evidence>
<dbReference type="NCBIfam" id="TIGR02893">
    <property type="entry name" value="spore_yabQ"/>
    <property type="match status" value="1"/>
</dbReference>
<keyword evidence="2" id="KW-0472">Membrane</keyword>
<reference evidence="5 6" key="1">
    <citation type="journal article" date="2019" name="Nat. Med.">
        <title>A library of human gut bacterial isolates paired with longitudinal multiomics data enables mechanistic microbiome research.</title>
        <authorList>
            <person name="Poyet M."/>
            <person name="Groussin M."/>
            <person name="Gibbons S.M."/>
            <person name="Avila-Pacheco J."/>
            <person name="Jiang X."/>
            <person name="Kearney S.M."/>
            <person name="Perrotta A.R."/>
            <person name="Berdy B."/>
            <person name="Zhao S."/>
            <person name="Lieberman T.D."/>
            <person name="Swanson P.K."/>
            <person name="Smith M."/>
            <person name="Roesemann S."/>
            <person name="Alexander J.E."/>
            <person name="Rich S.A."/>
            <person name="Livny J."/>
            <person name="Vlamakis H."/>
            <person name="Clish C."/>
            <person name="Bullock K."/>
            <person name="Deik A."/>
            <person name="Scott J."/>
            <person name="Pierce K.A."/>
            <person name="Xavier R.J."/>
            <person name="Alm E.J."/>
        </authorList>
    </citation>
    <scope>NUCLEOTIDE SEQUENCE [LARGE SCALE GENOMIC DNA]</scope>
    <source>
        <strain evidence="3 6">BIOML-A2</strain>
        <strain evidence="4 5">BIOML-A5</strain>
    </source>
</reference>
<name>A0A6I2RG22_FLAPL</name>
<dbReference type="EMBL" id="WKPR01000034">
    <property type="protein sequence ID" value="MSB22142.1"/>
    <property type="molecule type" value="Genomic_DNA"/>
</dbReference>
<feature type="transmembrane region" description="Helical" evidence="2">
    <location>
        <begin position="76"/>
        <end position="94"/>
    </location>
</feature>
<comment type="caution">
    <text evidence="3">The sequence shown here is derived from an EMBL/GenBank/DDBJ whole genome shotgun (WGS) entry which is preliminary data.</text>
</comment>
<dbReference type="Proteomes" id="UP000429811">
    <property type="component" value="Unassembled WGS sequence"/>
</dbReference>
<dbReference type="Proteomes" id="UP000434475">
    <property type="component" value="Unassembled WGS sequence"/>
</dbReference>
<dbReference type="EMBL" id="WKPO01000013">
    <property type="protein sequence ID" value="MSB49206.1"/>
    <property type="molecule type" value="Genomic_DNA"/>
</dbReference>
<dbReference type="AlphaFoldDB" id="A0A6I2RG22"/>
<evidence type="ECO:0000313" key="6">
    <source>
        <dbReference type="Proteomes" id="UP000434475"/>
    </source>
</evidence>
<evidence type="ECO:0000256" key="1">
    <source>
        <dbReference type="SAM" id="MobiDB-lite"/>
    </source>
</evidence>
<keyword evidence="2" id="KW-0812">Transmembrane</keyword>
<gene>
    <name evidence="4" type="ORF">GKE90_10945</name>
    <name evidence="3" type="ORF">GKE97_21975</name>
</gene>
<evidence type="ECO:0000313" key="3">
    <source>
        <dbReference type="EMBL" id="MSB22142.1"/>
    </source>
</evidence>
<sequence>MPGSSAEMTVSVTDQALFFAGALVMGAAVGLLYDAFRILRVRVRLPLLGGVLDLLFWLVVTVALFVYTTTAGSGEVRLYIVAAVLLGAAAYFWLLSRWFLKLGYRLADLVGVLWRVLTLPVVFLLRLCKKIGKTAKKSFHYRRKWYRIRLISREMDELHRSDRRASGGGTACENQKSVPPDQAGGTGPAYRRRHRAAEPAPADSDRPERPGRGRGAGGSPEAGQRRPVRRRGKQR</sequence>
<accession>A0A6I2RG22</accession>
<dbReference type="InterPro" id="IPR019074">
    <property type="entry name" value="YabQ"/>
</dbReference>
<evidence type="ECO:0000313" key="4">
    <source>
        <dbReference type="EMBL" id="MSB49206.1"/>
    </source>
</evidence>